<dbReference type="Proteomes" id="UP001254608">
    <property type="component" value="Unassembled WGS sequence"/>
</dbReference>
<dbReference type="InterPro" id="IPR007329">
    <property type="entry name" value="FMN-bd"/>
</dbReference>
<comment type="caution">
    <text evidence="2">The sequence shown here is derived from an EMBL/GenBank/DDBJ whole genome shotgun (WGS) entry which is preliminary data.</text>
</comment>
<accession>A0ABU2WGN0</accession>
<dbReference type="Pfam" id="PF04205">
    <property type="entry name" value="FMN_bind"/>
    <property type="match status" value="1"/>
</dbReference>
<protein>
    <submittedName>
        <fullName evidence="2">FMN-binding protein</fullName>
    </submittedName>
</protein>
<proteinExistence type="predicted"/>
<sequence length="244" mass="26472">MKPVGDIRDGRVRRRSCLQNISTEPPNLSRLMNKYSPNQKNVPVQRITACLRIGGLDLMRRHAQSMFVATAVGLLLLSFGMGSAQAVDSCTPPVCITFQTPEAFIGEAFAGSRPVAGVLNLDGAAASRVQAVYGRAFPQSRVRYWTNGARTAWVFDDLGKEGYQPTTAAFAVENGAIVAARVIYYRESRGEQVGEGYFLQQLTGAHANGGGLDQSVDNIAGATYSVEMMKRMARTAIEFDALTR</sequence>
<organism evidence="2 3">
    <name type="scientific">Banduia mediterranea</name>
    <dbReference type="NCBI Taxonomy" id="3075609"/>
    <lineage>
        <taxon>Bacteria</taxon>
        <taxon>Pseudomonadati</taxon>
        <taxon>Pseudomonadota</taxon>
        <taxon>Gammaproteobacteria</taxon>
        <taxon>Nevskiales</taxon>
        <taxon>Algiphilaceae</taxon>
        <taxon>Banduia</taxon>
    </lineage>
</organism>
<dbReference type="EMBL" id="JAVRIC010000007">
    <property type="protein sequence ID" value="MDT0497030.1"/>
    <property type="molecule type" value="Genomic_DNA"/>
</dbReference>
<name>A0ABU2WGN0_9GAMM</name>
<gene>
    <name evidence="2" type="ORF">RM530_06575</name>
</gene>
<dbReference type="SMART" id="SM00900">
    <property type="entry name" value="FMN_bind"/>
    <property type="match status" value="1"/>
</dbReference>
<evidence type="ECO:0000259" key="1">
    <source>
        <dbReference type="SMART" id="SM00900"/>
    </source>
</evidence>
<dbReference type="RefSeq" id="WP_311364424.1">
    <property type="nucleotide sequence ID" value="NZ_JAVRIC010000007.1"/>
</dbReference>
<feature type="domain" description="FMN-binding" evidence="1">
    <location>
        <begin position="162"/>
        <end position="240"/>
    </location>
</feature>
<evidence type="ECO:0000313" key="2">
    <source>
        <dbReference type="EMBL" id="MDT0497030.1"/>
    </source>
</evidence>
<reference evidence="2 3" key="1">
    <citation type="submission" date="2023-09" db="EMBL/GenBank/DDBJ databases">
        <authorList>
            <person name="Rey-Velasco X."/>
        </authorList>
    </citation>
    <scope>NUCLEOTIDE SEQUENCE [LARGE SCALE GENOMIC DNA]</scope>
    <source>
        <strain evidence="2 3">W345</strain>
    </source>
</reference>
<keyword evidence="3" id="KW-1185">Reference proteome</keyword>
<evidence type="ECO:0000313" key="3">
    <source>
        <dbReference type="Proteomes" id="UP001254608"/>
    </source>
</evidence>